<dbReference type="PANTHER" id="PTHR37950:SF1">
    <property type="entry name" value="4-HYDROXYPHENYLACETATE CATABOLISM PROTEIN"/>
    <property type="match status" value="1"/>
</dbReference>
<dbReference type="InterPro" id="IPR014347">
    <property type="entry name" value="Tautomerase/MIF_sf"/>
</dbReference>
<dbReference type="SUPFAM" id="SSF55331">
    <property type="entry name" value="Tautomerase/MIF"/>
    <property type="match status" value="1"/>
</dbReference>
<dbReference type="InterPro" id="IPR004220">
    <property type="entry name" value="5-COMe_2-OHmuconate_Isoase"/>
</dbReference>
<gene>
    <name evidence="1" type="ORF">ACFPPC_02005</name>
</gene>
<proteinExistence type="predicted"/>
<accession>A0ABW0H500</accession>
<dbReference type="Proteomes" id="UP001596104">
    <property type="component" value="Unassembled WGS sequence"/>
</dbReference>
<comment type="caution">
    <text evidence="1">The sequence shown here is derived from an EMBL/GenBank/DDBJ whole genome shotgun (WGS) entry which is preliminary data.</text>
</comment>
<organism evidence="1 2">
    <name type="scientific">Bosea vestrisii</name>
    <dbReference type="NCBI Taxonomy" id="151416"/>
    <lineage>
        <taxon>Bacteria</taxon>
        <taxon>Pseudomonadati</taxon>
        <taxon>Pseudomonadota</taxon>
        <taxon>Alphaproteobacteria</taxon>
        <taxon>Hyphomicrobiales</taxon>
        <taxon>Boseaceae</taxon>
        <taxon>Bosea</taxon>
    </lineage>
</organism>
<dbReference type="EMBL" id="JBHSLV010000005">
    <property type="protein sequence ID" value="MFC5391408.1"/>
    <property type="molecule type" value="Genomic_DNA"/>
</dbReference>
<reference evidence="2" key="1">
    <citation type="journal article" date="2019" name="Int. J. Syst. Evol. Microbiol.">
        <title>The Global Catalogue of Microorganisms (GCM) 10K type strain sequencing project: providing services to taxonomists for standard genome sequencing and annotation.</title>
        <authorList>
            <consortium name="The Broad Institute Genomics Platform"/>
            <consortium name="The Broad Institute Genome Sequencing Center for Infectious Disease"/>
            <person name="Wu L."/>
            <person name="Ma J."/>
        </authorList>
    </citation>
    <scope>NUCLEOTIDE SEQUENCE [LARGE SCALE GENOMIC DNA]</scope>
    <source>
        <strain evidence="2">CGMCC 1.16326</strain>
    </source>
</reference>
<evidence type="ECO:0000313" key="2">
    <source>
        <dbReference type="Proteomes" id="UP001596104"/>
    </source>
</evidence>
<protein>
    <submittedName>
        <fullName evidence="1">5-carboxymethyl-2-hydroxymuconate Delta-isomerase</fullName>
    </submittedName>
</protein>
<evidence type="ECO:0000313" key="1">
    <source>
        <dbReference type="EMBL" id="MFC5391408.1"/>
    </source>
</evidence>
<keyword evidence="2" id="KW-1185">Reference proteome</keyword>
<dbReference type="RefSeq" id="WP_377006261.1">
    <property type="nucleotide sequence ID" value="NZ_JBHSLV010000005.1"/>
</dbReference>
<sequence>MPHIVIEYSANLEDALHPMRLVEALHAAALETGVFPLAGLRTRAVRREHYLIADGDHDHIFIAVTVRIGEGRDAATRRRVAQALMAVLERETAEILQRRGLALSLDVSEIDGTASLKTNNLHQRLKARAKP</sequence>
<dbReference type="Gene3D" id="3.30.429.10">
    <property type="entry name" value="Macrophage Migration Inhibitory Factor"/>
    <property type="match status" value="1"/>
</dbReference>
<dbReference type="Pfam" id="PF02962">
    <property type="entry name" value="CHMI"/>
    <property type="match status" value="1"/>
</dbReference>
<dbReference type="CDD" id="cd00580">
    <property type="entry name" value="CHMI"/>
    <property type="match status" value="1"/>
</dbReference>
<name>A0ABW0H500_9HYPH</name>
<dbReference type="PANTHER" id="PTHR37950">
    <property type="entry name" value="4-HYDROXYPHENYLACETATE CATABOLISM PROTEIN"/>
    <property type="match status" value="1"/>
</dbReference>